<dbReference type="Gramene" id="HORVU.MOREX.r2.1HG0017800.1">
    <property type="protein sequence ID" value="HORVU.MOREX.r2.1HG0017800.1"/>
    <property type="gene ID" value="HORVU.MOREX.r2.1HG0017800"/>
</dbReference>
<evidence type="ECO:0000256" key="1">
    <source>
        <dbReference type="ARBA" id="ARBA00022723"/>
    </source>
</evidence>
<sequence>MLPPKHLFPSCKREKKTPSLSKLLPLLSSDGGRGHRLRPSPPLPRPSFDRSQTAGIGFARAEQQGQIQAMETHHHSVADGRDVDGPASWTAIRHRLSRDFILRHEEARVRAAEAQAALNGDHWEWDDDGSYVVIDPASMKAMVAMETPKVGETREQGCAVCLEGFVSGGEKLRMMPCSHSFHQRCIFDLLLRSRFCPVCRFEMPPLSADEPEPVAEKAATTSEQVGSNSTGECPSTENTE</sequence>
<dbReference type="Proteomes" id="UP000011116">
    <property type="component" value="Chromosome 1H"/>
</dbReference>
<keyword evidence="8" id="KW-1185">Reference proteome</keyword>
<proteinExistence type="predicted"/>
<dbReference type="PANTHER" id="PTHR15710">
    <property type="entry name" value="E3 UBIQUITIN-PROTEIN LIGASE PRAJA"/>
    <property type="match status" value="1"/>
</dbReference>
<reference evidence="8" key="1">
    <citation type="journal article" date="2012" name="Nature">
        <title>A physical, genetic and functional sequence assembly of the barley genome.</title>
        <authorList>
            <consortium name="The International Barley Genome Sequencing Consortium"/>
            <person name="Mayer K.F."/>
            <person name="Waugh R."/>
            <person name="Brown J.W."/>
            <person name="Schulman A."/>
            <person name="Langridge P."/>
            <person name="Platzer M."/>
            <person name="Fincher G.B."/>
            <person name="Muehlbauer G.J."/>
            <person name="Sato K."/>
            <person name="Close T.J."/>
            <person name="Wise R.P."/>
            <person name="Stein N."/>
        </authorList>
    </citation>
    <scope>NUCLEOTIDE SEQUENCE [LARGE SCALE GENOMIC DNA]</scope>
    <source>
        <strain evidence="8">cv. Morex</strain>
    </source>
</reference>
<dbReference type="Gene3D" id="3.30.40.10">
    <property type="entry name" value="Zinc/RING finger domain, C3HC4 (zinc finger)"/>
    <property type="match status" value="1"/>
</dbReference>
<evidence type="ECO:0000256" key="4">
    <source>
        <dbReference type="PROSITE-ProRule" id="PRU00175"/>
    </source>
</evidence>
<evidence type="ECO:0000256" key="5">
    <source>
        <dbReference type="SAM" id="MobiDB-lite"/>
    </source>
</evidence>
<keyword evidence="3" id="KW-0862">Zinc</keyword>
<evidence type="ECO:0000313" key="7">
    <source>
        <dbReference type="EnsemblPlants" id="HORVU.MOREX.r3.1HG0022430.1"/>
    </source>
</evidence>
<evidence type="ECO:0000256" key="2">
    <source>
        <dbReference type="ARBA" id="ARBA00022771"/>
    </source>
</evidence>
<dbReference type="AlphaFoldDB" id="A0A8I6WBL3"/>
<keyword evidence="2 4" id="KW-0863">Zinc-finger</keyword>
<dbReference type="EnsemblPlants" id="HORVU.MOREX.r3.1HG0022430.1">
    <property type="protein sequence ID" value="HORVU.MOREX.r3.1HG0022430.1"/>
    <property type="gene ID" value="HORVU.MOREX.r3.1HG0022430"/>
</dbReference>
<protein>
    <recommendedName>
        <fullName evidence="6">RING-type domain-containing protein</fullName>
    </recommendedName>
</protein>
<dbReference type="InterPro" id="IPR013083">
    <property type="entry name" value="Znf_RING/FYVE/PHD"/>
</dbReference>
<feature type="domain" description="RING-type" evidence="6">
    <location>
        <begin position="158"/>
        <end position="200"/>
    </location>
</feature>
<feature type="compositionally biased region" description="Low complexity" evidence="5">
    <location>
        <begin position="18"/>
        <end position="29"/>
    </location>
</feature>
<feature type="region of interest" description="Disordered" evidence="5">
    <location>
        <begin position="1"/>
        <end position="51"/>
    </location>
</feature>
<dbReference type="PANTHER" id="PTHR15710:SF77">
    <property type="entry name" value="RING-H2 FINGER PROTEIN ATL21B"/>
    <property type="match status" value="1"/>
</dbReference>
<evidence type="ECO:0000256" key="3">
    <source>
        <dbReference type="ARBA" id="ARBA00022833"/>
    </source>
</evidence>
<dbReference type="InterPro" id="IPR001841">
    <property type="entry name" value="Znf_RING"/>
</dbReference>
<reference evidence="7" key="3">
    <citation type="submission" date="2022-01" db="UniProtKB">
        <authorList>
            <consortium name="EnsemblPlants"/>
        </authorList>
    </citation>
    <scope>IDENTIFICATION</scope>
    <source>
        <strain evidence="7">subsp. vulgare</strain>
    </source>
</reference>
<organism evidence="7 8">
    <name type="scientific">Hordeum vulgare subsp. vulgare</name>
    <name type="common">Domesticated barley</name>
    <dbReference type="NCBI Taxonomy" id="112509"/>
    <lineage>
        <taxon>Eukaryota</taxon>
        <taxon>Viridiplantae</taxon>
        <taxon>Streptophyta</taxon>
        <taxon>Embryophyta</taxon>
        <taxon>Tracheophyta</taxon>
        <taxon>Spermatophyta</taxon>
        <taxon>Magnoliopsida</taxon>
        <taxon>Liliopsida</taxon>
        <taxon>Poales</taxon>
        <taxon>Poaceae</taxon>
        <taxon>BOP clade</taxon>
        <taxon>Pooideae</taxon>
        <taxon>Triticodae</taxon>
        <taxon>Triticeae</taxon>
        <taxon>Hordeinae</taxon>
        <taxon>Hordeum</taxon>
    </lineage>
</organism>
<dbReference type="GO" id="GO:0008270">
    <property type="term" value="F:zinc ion binding"/>
    <property type="evidence" value="ECO:0007669"/>
    <property type="project" value="UniProtKB-KW"/>
</dbReference>
<dbReference type="Gramene" id="HORVU.MOREX.r3.1HG0022430.1">
    <property type="protein sequence ID" value="HORVU.MOREX.r3.1HG0022430.1"/>
    <property type="gene ID" value="HORVU.MOREX.r3.1HG0022430"/>
</dbReference>
<dbReference type="PROSITE" id="PS50089">
    <property type="entry name" value="ZF_RING_2"/>
    <property type="match status" value="1"/>
</dbReference>
<evidence type="ECO:0000313" key="8">
    <source>
        <dbReference type="Proteomes" id="UP000011116"/>
    </source>
</evidence>
<dbReference type="SUPFAM" id="SSF57850">
    <property type="entry name" value="RING/U-box"/>
    <property type="match status" value="1"/>
</dbReference>
<accession>A0A8I6WBL3</accession>
<feature type="compositionally biased region" description="Polar residues" evidence="5">
    <location>
        <begin position="219"/>
        <end position="240"/>
    </location>
</feature>
<name>A0A8I6WBL3_HORVV</name>
<dbReference type="Pfam" id="PF13639">
    <property type="entry name" value="zf-RING_2"/>
    <property type="match status" value="1"/>
</dbReference>
<reference evidence="7" key="2">
    <citation type="submission" date="2020-10" db="EMBL/GenBank/DDBJ databases">
        <authorList>
            <person name="Scholz U."/>
            <person name="Mascher M."/>
            <person name="Fiebig A."/>
        </authorList>
    </citation>
    <scope>NUCLEOTIDE SEQUENCE [LARGE SCALE GENOMIC DNA]</scope>
    <source>
        <strain evidence="7">cv. Morex</strain>
    </source>
</reference>
<dbReference type="SMART" id="SM00184">
    <property type="entry name" value="RING"/>
    <property type="match status" value="1"/>
</dbReference>
<keyword evidence="1" id="KW-0479">Metal-binding</keyword>
<evidence type="ECO:0000259" key="6">
    <source>
        <dbReference type="PROSITE" id="PS50089"/>
    </source>
</evidence>
<feature type="region of interest" description="Disordered" evidence="5">
    <location>
        <begin position="206"/>
        <end position="240"/>
    </location>
</feature>